<dbReference type="InterPro" id="IPR036236">
    <property type="entry name" value="Znf_C2H2_sf"/>
</dbReference>
<feature type="domain" description="C2H2-type" evidence="13">
    <location>
        <begin position="592"/>
        <end position="619"/>
    </location>
</feature>
<feature type="domain" description="C2H2-type" evidence="13">
    <location>
        <begin position="284"/>
        <end position="311"/>
    </location>
</feature>
<feature type="domain" description="C2H2-type" evidence="13">
    <location>
        <begin position="620"/>
        <end position="647"/>
    </location>
</feature>
<evidence type="ECO:0000313" key="15">
    <source>
        <dbReference type="Proteomes" id="UP000694551"/>
    </source>
</evidence>
<proteinExistence type="inferred from homology"/>
<dbReference type="FunFam" id="3.30.160.60:FF:000478">
    <property type="entry name" value="Zinc finger protein 133"/>
    <property type="match status" value="1"/>
</dbReference>
<protein>
    <recommendedName>
        <fullName evidence="13">C2H2-type domain-containing protein</fullName>
    </recommendedName>
</protein>
<feature type="compositionally biased region" description="Basic residues" evidence="12">
    <location>
        <begin position="66"/>
        <end position="75"/>
    </location>
</feature>
<feature type="compositionally biased region" description="Basic and acidic residues" evidence="12">
    <location>
        <begin position="20"/>
        <end position="55"/>
    </location>
</feature>
<organism evidence="14 15">
    <name type="scientific">Strix occidentalis caurina</name>
    <name type="common">northern spotted owl</name>
    <dbReference type="NCBI Taxonomy" id="311401"/>
    <lineage>
        <taxon>Eukaryota</taxon>
        <taxon>Metazoa</taxon>
        <taxon>Chordata</taxon>
        <taxon>Craniata</taxon>
        <taxon>Vertebrata</taxon>
        <taxon>Euteleostomi</taxon>
        <taxon>Archelosauria</taxon>
        <taxon>Archosauria</taxon>
        <taxon>Dinosauria</taxon>
        <taxon>Saurischia</taxon>
        <taxon>Theropoda</taxon>
        <taxon>Coelurosauria</taxon>
        <taxon>Aves</taxon>
        <taxon>Neognathae</taxon>
        <taxon>Neoaves</taxon>
        <taxon>Telluraves</taxon>
        <taxon>Strigiformes</taxon>
        <taxon>Strigidae</taxon>
        <taxon>Strix</taxon>
    </lineage>
</organism>
<evidence type="ECO:0000256" key="10">
    <source>
        <dbReference type="ARBA" id="ARBA00023242"/>
    </source>
</evidence>
<dbReference type="FunFam" id="3.30.160.60:FF:000052">
    <property type="entry name" value="zinc finger protein 546 isoform X1"/>
    <property type="match status" value="1"/>
</dbReference>
<comment type="similarity">
    <text evidence="2">Belongs to the krueppel C2H2-type zinc-finger protein family.</text>
</comment>
<feature type="domain" description="C2H2-type" evidence="13">
    <location>
        <begin position="312"/>
        <end position="341"/>
    </location>
</feature>
<feature type="domain" description="C2H2-type" evidence="13">
    <location>
        <begin position="170"/>
        <end position="197"/>
    </location>
</feature>
<evidence type="ECO:0000256" key="6">
    <source>
        <dbReference type="ARBA" id="ARBA00022833"/>
    </source>
</evidence>
<evidence type="ECO:0000256" key="4">
    <source>
        <dbReference type="ARBA" id="ARBA00022737"/>
    </source>
</evidence>
<evidence type="ECO:0000256" key="9">
    <source>
        <dbReference type="ARBA" id="ARBA00023163"/>
    </source>
</evidence>
<dbReference type="PANTHER" id="PTHR24399:SF54">
    <property type="entry name" value="GASTRULA ZINC FINGER PROTEIN XLCGF26.1-LIKE-RELATED"/>
    <property type="match status" value="1"/>
</dbReference>
<feature type="domain" description="C2H2-type" evidence="13">
    <location>
        <begin position="342"/>
        <end position="370"/>
    </location>
</feature>
<evidence type="ECO:0000256" key="1">
    <source>
        <dbReference type="ARBA" id="ARBA00004123"/>
    </source>
</evidence>
<dbReference type="InterPro" id="IPR013087">
    <property type="entry name" value="Znf_C2H2_type"/>
</dbReference>
<dbReference type="FunFam" id="3.30.160.60:FF:000100">
    <property type="entry name" value="Zinc finger 45-like"/>
    <property type="match status" value="1"/>
</dbReference>
<dbReference type="Gene3D" id="3.30.160.60">
    <property type="entry name" value="Classic Zinc Finger"/>
    <property type="match status" value="13"/>
</dbReference>
<reference evidence="14" key="2">
    <citation type="submission" date="2025-09" db="UniProtKB">
        <authorList>
            <consortium name="Ensembl"/>
        </authorList>
    </citation>
    <scope>IDENTIFICATION</scope>
</reference>
<name>A0A8D0FA10_STROC</name>
<feature type="domain" description="C2H2-type" evidence="13">
    <location>
        <begin position="648"/>
        <end position="675"/>
    </location>
</feature>
<dbReference type="Ensembl" id="ENSSOCT00000014201.1">
    <property type="protein sequence ID" value="ENSSOCP00000013833.1"/>
    <property type="gene ID" value="ENSSOCG00000010253.1"/>
</dbReference>
<feature type="region of interest" description="Disordered" evidence="12">
    <location>
        <begin position="1"/>
        <end position="95"/>
    </location>
</feature>
<dbReference type="Pfam" id="PF00096">
    <property type="entry name" value="zf-C2H2"/>
    <property type="match status" value="6"/>
</dbReference>
<feature type="domain" description="C2H2-type" evidence="13">
    <location>
        <begin position="256"/>
        <end position="283"/>
    </location>
</feature>
<dbReference type="PROSITE" id="PS50157">
    <property type="entry name" value="ZINC_FINGER_C2H2_2"/>
    <property type="match status" value="12"/>
</dbReference>
<dbReference type="AlphaFoldDB" id="A0A8D0FA10"/>
<evidence type="ECO:0000256" key="7">
    <source>
        <dbReference type="ARBA" id="ARBA00023015"/>
    </source>
</evidence>
<evidence type="ECO:0000256" key="12">
    <source>
        <dbReference type="SAM" id="MobiDB-lite"/>
    </source>
</evidence>
<dbReference type="FunFam" id="3.30.160.60:FF:000688">
    <property type="entry name" value="zinc finger protein 197 isoform X1"/>
    <property type="match status" value="1"/>
</dbReference>
<dbReference type="GO" id="GO:0005654">
    <property type="term" value="C:nucleoplasm"/>
    <property type="evidence" value="ECO:0007669"/>
    <property type="project" value="TreeGrafter"/>
</dbReference>
<sequence length="759" mass="86936">MSLKSPQLSPFGLPTGAGTDKQKEEQCQPREEQRGMLQGPKEEPQSPTVDVEHDGQQQPDDSQGSHRARSLRKQSPKVTYDEHPEEATTQPQRTSREKKYKCEHCGKVFTRNYSLRCHRWTHTGENPFKCQDCGKPSRGGRGDFWACEIGNEGWSKLRVHQRTHTGEKTFKCQDCGKVFCWLGTLKYHQLTHTGEKPFKCQDCGKTFRTNGNLLRHKVTHTKDKGKAYTCEHCGKVFTCGSNLNRHRRIHTGEKPFKCQDCGKSFMLSWYLLSHQRTHTKEKPYLCTTCGKYFSCSSTLHVHQRIHTGERPYACLQCEMTFRYRDQLRRHQHQQTHTGESLYPCSHCGKKFLQRFQLRVHQEAFHNGESSEGDGLLQSPPDKLFFTSTHGFSCFFCFFPLPGFTPSGWEQPRAQLCPIPTCPISIPGPRRGSFGWVKMGTKGGWWCGVGEAWWSRVQNGGAGEMEEELKNEEWTHTHTHMHTHTRAHTPPRPPWAPVHLHPPFLHVLVHTHTQTQPSHLQVHTQQTHTHSPCDYTLTDARGAPAHDGQQQPDDTQGSHGTRKPRKCSFKGTYAEDPQDDTTQPPSSSGQKMYKCEDCGNVFACGSSLSRHRRTHTGEKPYKCRDCGKSFTQTGNLLSHQRTHTKEKHFVYTMCGKRFSLTSDLMKHKRTHNPEKLYPCSHCGKSFQQINNLRRHQEALHKGESLGRFSVRCPRPWWSCGWGWPGEARGGAVLGLLLPAWQQCWAGRWPWGWICSVPRLG</sequence>
<feature type="compositionally biased region" description="Polar residues" evidence="12">
    <location>
        <begin position="579"/>
        <end position="589"/>
    </location>
</feature>
<keyword evidence="5 11" id="KW-0863">Zinc-finger</keyword>
<dbReference type="PANTHER" id="PTHR24399">
    <property type="entry name" value="ZINC FINGER AND BTB DOMAIN-CONTAINING"/>
    <property type="match status" value="1"/>
</dbReference>
<dbReference type="GO" id="GO:0002682">
    <property type="term" value="P:regulation of immune system process"/>
    <property type="evidence" value="ECO:0007669"/>
    <property type="project" value="TreeGrafter"/>
</dbReference>
<keyword evidence="6" id="KW-0862">Zinc</keyword>
<evidence type="ECO:0000256" key="11">
    <source>
        <dbReference type="PROSITE-ProRule" id="PRU00042"/>
    </source>
</evidence>
<dbReference type="GO" id="GO:0001817">
    <property type="term" value="P:regulation of cytokine production"/>
    <property type="evidence" value="ECO:0007669"/>
    <property type="project" value="TreeGrafter"/>
</dbReference>
<evidence type="ECO:0000256" key="5">
    <source>
        <dbReference type="ARBA" id="ARBA00022771"/>
    </source>
</evidence>
<reference evidence="14" key="1">
    <citation type="submission" date="2025-08" db="UniProtKB">
        <authorList>
            <consortium name="Ensembl"/>
        </authorList>
    </citation>
    <scope>IDENTIFICATION</scope>
</reference>
<keyword evidence="15" id="KW-1185">Reference proteome</keyword>
<feature type="compositionally biased region" description="Low complexity" evidence="12">
    <location>
        <begin position="520"/>
        <end position="529"/>
    </location>
</feature>
<dbReference type="FunFam" id="3.30.160.60:FF:000634">
    <property type="entry name" value="Zinc finger X-chromosomal protein"/>
    <property type="match status" value="1"/>
</dbReference>
<feature type="compositionally biased region" description="Polar residues" evidence="12">
    <location>
        <begin position="547"/>
        <end position="558"/>
    </location>
</feature>
<dbReference type="FunFam" id="3.30.160.60:FF:000087">
    <property type="entry name" value="Zinc finger protein 354B"/>
    <property type="match status" value="1"/>
</dbReference>
<keyword evidence="3" id="KW-0479">Metal-binding</keyword>
<dbReference type="GO" id="GO:0001227">
    <property type="term" value="F:DNA-binding transcription repressor activity, RNA polymerase II-specific"/>
    <property type="evidence" value="ECO:0007669"/>
    <property type="project" value="TreeGrafter"/>
</dbReference>
<dbReference type="FunFam" id="3.30.160.60:FF:000744">
    <property type="entry name" value="zinc finger E-box-binding homeobox 1"/>
    <property type="match status" value="1"/>
</dbReference>
<evidence type="ECO:0000259" key="13">
    <source>
        <dbReference type="PROSITE" id="PS50157"/>
    </source>
</evidence>
<keyword evidence="10" id="KW-0539">Nucleus</keyword>
<dbReference type="GO" id="GO:0008270">
    <property type="term" value="F:zinc ion binding"/>
    <property type="evidence" value="ECO:0007669"/>
    <property type="project" value="UniProtKB-KW"/>
</dbReference>
<dbReference type="SMART" id="SM00355">
    <property type="entry name" value="ZnF_C2H2"/>
    <property type="match status" value="13"/>
</dbReference>
<evidence type="ECO:0000313" key="14">
    <source>
        <dbReference type="Ensembl" id="ENSSOCP00000013833.1"/>
    </source>
</evidence>
<comment type="subcellular location">
    <subcellularLocation>
        <location evidence="1">Nucleus</location>
    </subcellularLocation>
</comment>
<keyword evidence="8" id="KW-0238">DNA-binding</keyword>
<feature type="region of interest" description="Disordered" evidence="12">
    <location>
        <begin position="514"/>
        <end position="589"/>
    </location>
</feature>
<feature type="domain" description="C2H2-type" evidence="13">
    <location>
        <begin position="100"/>
        <end position="127"/>
    </location>
</feature>
<keyword evidence="9" id="KW-0804">Transcription</keyword>
<feature type="domain" description="C2H2-type" evidence="13">
    <location>
        <begin position="198"/>
        <end position="225"/>
    </location>
</feature>
<dbReference type="GO" id="GO:0000978">
    <property type="term" value="F:RNA polymerase II cis-regulatory region sequence-specific DNA binding"/>
    <property type="evidence" value="ECO:0007669"/>
    <property type="project" value="TreeGrafter"/>
</dbReference>
<evidence type="ECO:0000256" key="8">
    <source>
        <dbReference type="ARBA" id="ARBA00023125"/>
    </source>
</evidence>
<feature type="domain" description="C2H2-type" evidence="13">
    <location>
        <begin position="228"/>
        <end position="255"/>
    </location>
</feature>
<dbReference type="FunFam" id="3.30.160.60:FF:002343">
    <property type="entry name" value="Zinc finger protein 33A"/>
    <property type="match status" value="2"/>
</dbReference>
<dbReference type="FunFam" id="3.30.160.60:FF:000358">
    <property type="entry name" value="zinc finger protein 24"/>
    <property type="match status" value="1"/>
</dbReference>
<accession>A0A8D0FA10</accession>
<dbReference type="PROSITE" id="PS00028">
    <property type="entry name" value="ZINC_FINGER_C2H2_1"/>
    <property type="match status" value="11"/>
</dbReference>
<feature type="domain" description="C2H2-type" evidence="13">
    <location>
        <begin position="676"/>
        <end position="704"/>
    </location>
</feature>
<dbReference type="SUPFAM" id="SSF57667">
    <property type="entry name" value="beta-beta-alpha zinc fingers"/>
    <property type="match status" value="7"/>
</dbReference>
<keyword evidence="7" id="KW-0805">Transcription regulation</keyword>
<evidence type="ECO:0000256" key="2">
    <source>
        <dbReference type="ARBA" id="ARBA00006991"/>
    </source>
</evidence>
<dbReference type="FunFam" id="3.30.160.60:FF:000384">
    <property type="entry name" value="Zinc finger protein 550"/>
    <property type="match status" value="1"/>
</dbReference>
<keyword evidence="4" id="KW-0677">Repeat</keyword>
<dbReference type="Proteomes" id="UP000694551">
    <property type="component" value="Unplaced"/>
</dbReference>
<evidence type="ECO:0000256" key="3">
    <source>
        <dbReference type="ARBA" id="ARBA00022723"/>
    </source>
</evidence>